<dbReference type="EMBL" id="JACIDZ010000007">
    <property type="protein sequence ID" value="MBB4122533.1"/>
    <property type="molecule type" value="Genomic_DNA"/>
</dbReference>
<feature type="region of interest" description="Disordered" evidence="2">
    <location>
        <begin position="1"/>
        <end position="90"/>
    </location>
</feature>
<proteinExistence type="inferred from homology"/>
<evidence type="ECO:0000256" key="2">
    <source>
        <dbReference type="SAM" id="MobiDB-lite"/>
    </source>
</evidence>
<evidence type="ECO:0000256" key="1">
    <source>
        <dbReference type="ARBA" id="ARBA00005701"/>
    </source>
</evidence>
<comment type="similarity">
    <text evidence="1">Belongs to the SDHAF4 family.</text>
</comment>
<dbReference type="InterPro" id="IPR012875">
    <property type="entry name" value="SDHF4"/>
</dbReference>
<feature type="compositionally biased region" description="Basic and acidic residues" evidence="2">
    <location>
        <begin position="45"/>
        <end position="79"/>
    </location>
</feature>
<comment type="caution">
    <text evidence="3">The sequence shown here is derived from an EMBL/GenBank/DDBJ whole genome shotgun (WGS) entry which is preliminary data.</text>
</comment>
<feature type="compositionally biased region" description="Basic and acidic residues" evidence="2">
    <location>
        <begin position="1"/>
        <end position="11"/>
    </location>
</feature>
<protein>
    <recommendedName>
        <fullName evidence="5">DUF1674 domain-containing protein</fullName>
    </recommendedName>
</protein>
<dbReference type="Proteomes" id="UP000530571">
    <property type="component" value="Unassembled WGS sequence"/>
</dbReference>
<sequence length="101" mass="10799">MTNDNEKHRAPENAPPEGRTDGLPSAEELAALTAGSQLPAGDPEEERRANLPEAARRALAEAEARRKAAAAERPAKELGGRGGLDPARYGDWEIKGRAIDF</sequence>
<keyword evidence="4" id="KW-1185">Reference proteome</keyword>
<dbReference type="Pfam" id="PF07896">
    <property type="entry name" value="DUF1674"/>
    <property type="match status" value="1"/>
</dbReference>
<dbReference type="AlphaFoldDB" id="A0A7W6KJV2"/>
<evidence type="ECO:0000313" key="3">
    <source>
        <dbReference type="EMBL" id="MBB4122533.1"/>
    </source>
</evidence>
<name>A0A7W6KJV2_9HYPH</name>
<evidence type="ECO:0000313" key="4">
    <source>
        <dbReference type="Proteomes" id="UP000530571"/>
    </source>
</evidence>
<evidence type="ECO:0008006" key="5">
    <source>
        <dbReference type="Google" id="ProtNLM"/>
    </source>
</evidence>
<accession>A0A7W6KJV2</accession>
<gene>
    <name evidence="3" type="ORF">GGR30_002465</name>
</gene>
<organism evidence="3 4">
    <name type="scientific">Martelella radicis</name>
    <dbReference type="NCBI Taxonomy" id="1397476"/>
    <lineage>
        <taxon>Bacteria</taxon>
        <taxon>Pseudomonadati</taxon>
        <taxon>Pseudomonadota</taxon>
        <taxon>Alphaproteobacteria</taxon>
        <taxon>Hyphomicrobiales</taxon>
        <taxon>Aurantimonadaceae</taxon>
        <taxon>Martelella</taxon>
    </lineage>
</organism>
<reference evidence="3 4" key="1">
    <citation type="submission" date="2020-08" db="EMBL/GenBank/DDBJ databases">
        <title>Genomic Encyclopedia of Type Strains, Phase IV (KMG-IV): sequencing the most valuable type-strain genomes for metagenomic binning, comparative biology and taxonomic classification.</title>
        <authorList>
            <person name="Goeker M."/>
        </authorList>
    </citation>
    <scope>NUCLEOTIDE SEQUENCE [LARGE SCALE GENOMIC DNA]</scope>
    <source>
        <strain evidence="3 4">DSM 28101</strain>
    </source>
</reference>